<dbReference type="AlphaFoldDB" id="A0A5N1J2Z1"/>
<dbReference type="GO" id="GO:0030313">
    <property type="term" value="C:cell envelope"/>
    <property type="evidence" value="ECO:0007669"/>
    <property type="project" value="UniProtKB-SubCell"/>
</dbReference>
<proteinExistence type="inferred from homology"/>
<dbReference type="InterPro" id="IPR058627">
    <property type="entry name" value="MdtA-like_C"/>
</dbReference>
<dbReference type="EMBL" id="VTWT01000004">
    <property type="protein sequence ID" value="KAA9339002.1"/>
    <property type="molecule type" value="Genomic_DNA"/>
</dbReference>
<dbReference type="Pfam" id="PF25944">
    <property type="entry name" value="Beta-barrel_RND"/>
    <property type="match status" value="1"/>
</dbReference>
<organism evidence="8 9">
    <name type="scientific">Adhaeribacter soli</name>
    <dbReference type="NCBI Taxonomy" id="2607655"/>
    <lineage>
        <taxon>Bacteria</taxon>
        <taxon>Pseudomonadati</taxon>
        <taxon>Bacteroidota</taxon>
        <taxon>Cytophagia</taxon>
        <taxon>Cytophagales</taxon>
        <taxon>Hymenobacteraceae</taxon>
        <taxon>Adhaeribacter</taxon>
    </lineage>
</organism>
<name>A0A5N1J2Z1_9BACT</name>
<dbReference type="PANTHER" id="PTHR30158">
    <property type="entry name" value="ACRA/E-RELATED COMPONENT OF DRUG EFFLUX TRANSPORTER"/>
    <property type="match status" value="1"/>
</dbReference>
<dbReference type="Gene3D" id="2.40.30.170">
    <property type="match status" value="1"/>
</dbReference>
<dbReference type="Gene3D" id="2.40.50.100">
    <property type="match status" value="1"/>
</dbReference>
<sequence length="388" mass="41677">MRTVFQDFSAFLLVGLLLLVSCKGDKKKDAPSADAVKAYLVLTLSPRTVTLNSDFPATIEGQQDIEIRPMIDGYLGGILVDEGASVKKGQLLFKINAPQYEQEVRTAEANIKIAKAEVNAARMEVNKVQPLVEKNIISKYELEAAEFTLQSKQAALAQANATLANARTNLSYTSVTSPVNGIVGSIPYKIGSLVGRNTTKPLTTVSNIGNIFAYFSVNEKQALAFSKNTRGATTQERLATLPPVSLILANGVVYPEKGKIETTSGSINSETGSLRVRAIFSNPGNLIRSGGSGVVRIPTTVDSAIVIPQKSTYEIQGKKFVYLLEDNATVNSREVTVVENDEGHFFVVEKGLAPGDRVVLEGVASLREGAAIKPKAANADSVFRELLK</sequence>
<accession>A0A5N1J2Z1</accession>
<evidence type="ECO:0000259" key="4">
    <source>
        <dbReference type="Pfam" id="PF25876"/>
    </source>
</evidence>
<feature type="domain" description="Multidrug resistance protein MdtA-like C-terminal permuted SH3" evidence="7">
    <location>
        <begin position="304"/>
        <end position="363"/>
    </location>
</feature>
<dbReference type="Pfam" id="PF25967">
    <property type="entry name" value="RND-MFP_C"/>
    <property type="match status" value="1"/>
</dbReference>
<reference evidence="8 9" key="1">
    <citation type="submission" date="2019-09" db="EMBL/GenBank/DDBJ databases">
        <title>Genome sequence of Adhaeribacter sp. M2.</title>
        <authorList>
            <person name="Srinivasan S."/>
        </authorList>
    </citation>
    <scope>NUCLEOTIDE SEQUENCE [LARGE SCALE GENOMIC DNA]</scope>
    <source>
        <strain evidence="8 9">M2</strain>
    </source>
</reference>
<dbReference type="SUPFAM" id="SSF111369">
    <property type="entry name" value="HlyD-like secretion proteins"/>
    <property type="match status" value="1"/>
</dbReference>
<evidence type="ECO:0000256" key="3">
    <source>
        <dbReference type="SAM" id="Coils"/>
    </source>
</evidence>
<dbReference type="Proteomes" id="UP000326570">
    <property type="component" value="Unassembled WGS sequence"/>
</dbReference>
<keyword evidence="9" id="KW-1185">Reference proteome</keyword>
<dbReference type="InterPro" id="IPR058625">
    <property type="entry name" value="MdtA-like_BSH"/>
</dbReference>
<dbReference type="InterPro" id="IPR058626">
    <property type="entry name" value="MdtA-like_b-barrel"/>
</dbReference>
<evidence type="ECO:0000313" key="8">
    <source>
        <dbReference type="EMBL" id="KAA9339002.1"/>
    </source>
</evidence>
<dbReference type="Gene3D" id="2.40.420.20">
    <property type="match status" value="1"/>
</dbReference>
<dbReference type="RefSeq" id="WP_150903636.1">
    <property type="nucleotide sequence ID" value="NZ_VTWT01000004.1"/>
</dbReference>
<dbReference type="Pfam" id="PF25917">
    <property type="entry name" value="BSH_RND"/>
    <property type="match status" value="1"/>
</dbReference>
<protein>
    <submittedName>
        <fullName evidence="8">Efflux RND transporter periplasmic adaptor subunit</fullName>
    </submittedName>
</protein>
<feature type="domain" description="Multidrug resistance protein MdtA-like beta-barrel" evidence="6">
    <location>
        <begin position="241"/>
        <end position="294"/>
    </location>
</feature>
<evidence type="ECO:0000256" key="2">
    <source>
        <dbReference type="ARBA" id="ARBA00009477"/>
    </source>
</evidence>
<evidence type="ECO:0000259" key="7">
    <source>
        <dbReference type="Pfam" id="PF25967"/>
    </source>
</evidence>
<dbReference type="GO" id="GO:0046677">
    <property type="term" value="P:response to antibiotic"/>
    <property type="evidence" value="ECO:0007669"/>
    <property type="project" value="TreeGrafter"/>
</dbReference>
<comment type="subcellular location">
    <subcellularLocation>
        <location evidence="1">Cell envelope</location>
    </subcellularLocation>
</comment>
<evidence type="ECO:0000259" key="6">
    <source>
        <dbReference type="Pfam" id="PF25944"/>
    </source>
</evidence>
<dbReference type="InterPro" id="IPR006143">
    <property type="entry name" value="RND_pump_MFP"/>
</dbReference>
<evidence type="ECO:0000259" key="5">
    <source>
        <dbReference type="Pfam" id="PF25917"/>
    </source>
</evidence>
<feature type="domain" description="Multidrug resistance protein MdtA-like barrel-sandwich hybrid" evidence="5">
    <location>
        <begin position="65"/>
        <end position="205"/>
    </location>
</feature>
<comment type="caution">
    <text evidence="8">The sequence shown here is derived from an EMBL/GenBank/DDBJ whole genome shotgun (WGS) entry which is preliminary data.</text>
</comment>
<evidence type="ECO:0000313" key="9">
    <source>
        <dbReference type="Proteomes" id="UP000326570"/>
    </source>
</evidence>
<feature type="coiled-coil region" evidence="3">
    <location>
        <begin position="97"/>
        <end position="169"/>
    </location>
</feature>
<evidence type="ECO:0000256" key="1">
    <source>
        <dbReference type="ARBA" id="ARBA00004196"/>
    </source>
</evidence>
<comment type="similarity">
    <text evidence="2">Belongs to the membrane fusion protein (MFP) (TC 8.A.1) family.</text>
</comment>
<dbReference type="PROSITE" id="PS51257">
    <property type="entry name" value="PROKAR_LIPOPROTEIN"/>
    <property type="match status" value="1"/>
</dbReference>
<keyword evidence="3" id="KW-0175">Coiled coil</keyword>
<dbReference type="GO" id="GO:0005886">
    <property type="term" value="C:plasma membrane"/>
    <property type="evidence" value="ECO:0007669"/>
    <property type="project" value="TreeGrafter"/>
</dbReference>
<dbReference type="Pfam" id="PF25876">
    <property type="entry name" value="HH_MFP_RND"/>
    <property type="match status" value="1"/>
</dbReference>
<dbReference type="InterPro" id="IPR058624">
    <property type="entry name" value="MdtA-like_HH"/>
</dbReference>
<dbReference type="NCBIfam" id="TIGR01730">
    <property type="entry name" value="RND_mfp"/>
    <property type="match status" value="1"/>
</dbReference>
<dbReference type="GO" id="GO:0022857">
    <property type="term" value="F:transmembrane transporter activity"/>
    <property type="evidence" value="ECO:0007669"/>
    <property type="project" value="InterPro"/>
</dbReference>
<dbReference type="Gene3D" id="1.10.287.470">
    <property type="entry name" value="Helix hairpin bin"/>
    <property type="match status" value="1"/>
</dbReference>
<dbReference type="PANTHER" id="PTHR30158:SF23">
    <property type="entry name" value="MULTIDRUG RESISTANCE PROTEIN MEXA"/>
    <property type="match status" value="1"/>
</dbReference>
<gene>
    <name evidence="8" type="ORF">F0P94_09430</name>
</gene>
<feature type="domain" description="Multidrug resistance protein MdtA-like alpha-helical hairpin" evidence="4">
    <location>
        <begin position="106"/>
        <end position="173"/>
    </location>
</feature>